<keyword evidence="4" id="KW-0479">Metal-binding</keyword>
<feature type="domain" description="Cytochrome b5 heme-binding" evidence="10">
    <location>
        <begin position="15"/>
        <end position="71"/>
    </location>
</feature>
<accession>A0A7J6N580</accession>
<keyword evidence="3" id="KW-0349">Heme</keyword>
<comment type="function">
    <text evidence="9">Radial spoke stalk protein that binds heme under oxidizing conditions. Required for the coordinated beating of multiple cilia maybe by functioning in a redox signaling pathway.</text>
</comment>
<keyword evidence="7" id="KW-0966">Cell projection</keyword>
<dbReference type="OrthoDB" id="260091at2759"/>
<gene>
    <name evidence="11" type="primary">CYB5D1</name>
    <name evidence="11" type="ORF">FOL47_005380</name>
</gene>
<evidence type="ECO:0000256" key="2">
    <source>
        <dbReference type="ARBA" id="ARBA00022490"/>
    </source>
</evidence>
<evidence type="ECO:0000256" key="3">
    <source>
        <dbReference type="ARBA" id="ARBA00022617"/>
    </source>
</evidence>
<evidence type="ECO:0000256" key="8">
    <source>
        <dbReference type="ARBA" id="ARBA00040649"/>
    </source>
</evidence>
<dbReference type="PANTHER" id="PTHR21281">
    <property type="entry name" value="CYTOCHROME B5 DOMAIN-CONTAINING PROTEIN 1"/>
    <property type="match status" value="1"/>
</dbReference>
<evidence type="ECO:0000256" key="4">
    <source>
        <dbReference type="ARBA" id="ARBA00022723"/>
    </source>
</evidence>
<keyword evidence="6" id="KW-0206">Cytoskeleton</keyword>
<dbReference type="InterPro" id="IPR001199">
    <property type="entry name" value="Cyt_B5-like_heme/steroid-bd"/>
</dbReference>
<dbReference type="PROSITE" id="PS50255">
    <property type="entry name" value="CYTOCHROME_B5_2"/>
    <property type="match status" value="1"/>
</dbReference>
<proteinExistence type="predicted"/>
<dbReference type="Gene3D" id="3.10.120.10">
    <property type="entry name" value="Cytochrome b5-like heme/steroid binding domain"/>
    <property type="match status" value="1"/>
</dbReference>
<evidence type="ECO:0000256" key="1">
    <source>
        <dbReference type="ARBA" id="ARBA00004430"/>
    </source>
</evidence>
<evidence type="ECO:0000313" key="12">
    <source>
        <dbReference type="Proteomes" id="UP000591131"/>
    </source>
</evidence>
<reference evidence="11 12" key="1">
    <citation type="submission" date="2020-04" db="EMBL/GenBank/DDBJ databases">
        <title>Perkinsus chesapeaki whole genome sequence.</title>
        <authorList>
            <person name="Bogema D.R."/>
        </authorList>
    </citation>
    <scope>NUCLEOTIDE SEQUENCE [LARGE SCALE GENOMIC DNA]</scope>
    <source>
        <strain evidence="11">ATCC PRA-425</strain>
    </source>
</reference>
<dbReference type="AlphaFoldDB" id="A0A7J6N580"/>
<evidence type="ECO:0000256" key="6">
    <source>
        <dbReference type="ARBA" id="ARBA00023212"/>
    </source>
</evidence>
<evidence type="ECO:0000256" key="5">
    <source>
        <dbReference type="ARBA" id="ARBA00023004"/>
    </source>
</evidence>
<comment type="subcellular location">
    <subcellularLocation>
        <location evidence="1">Cytoplasm</location>
        <location evidence="1">Cytoskeleton</location>
        <location evidence="1">Cilium axoneme</location>
    </subcellularLocation>
</comment>
<name>A0A7J6N580_PERCH</name>
<sequence length="230" mass="26186">MKIHRGDLPTSYGRKRYYTPADIAVHSKNNDCWVAIYDRVLDLTGLLSKERSALSLPILKAAGTNITHWFELDEEGLPTPKLFIDPELSNMRAPLCPNGRYLHLPSPIPDSDHRKDAVDLPWWRDPQYHIGGFASATRKVGVVNVLTNQTCILEVPVEETISEISDRYIEYNYHAGSYTWKRLGKELDMDKTLEENGVADEAQLLKSLDIDPDEHIPVVHLYFNDDLTEA</sequence>
<evidence type="ECO:0000256" key="9">
    <source>
        <dbReference type="ARBA" id="ARBA00046139"/>
    </source>
</evidence>
<dbReference type="InterPro" id="IPR036400">
    <property type="entry name" value="Cyt_B5-like_heme/steroid_sf"/>
</dbReference>
<dbReference type="Proteomes" id="UP000591131">
    <property type="component" value="Unassembled WGS sequence"/>
</dbReference>
<keyword evidence="2" id="KW-0963">Cytoplasm</keyword>
<dbReference type="InterPro" id="IPR052320">
    <property type="entry name" value="Cytochrome_b5_domain"/>
</dbReference>
<protein>
    <recommendedName>
        <fullName evidence="8">Cytochrome b5 domain-containing protein 1</fullName>
    </recommendedName>
</protein>
<dbReference type="GO" id="GO:0005930">
    <property type="term" value="C:axoneme"/>
    <property type="evidence" value="ECO:0007669"/>
    <property type="project" value="UniProtKB-SubCell"/>
</dbReference>
<dbReference type="PANTHER" id="PTHR21281:SF0">
    <property type="entry name" value="CYTOCHROME B5 DOMAIN-CONTAINING PROTEIN 1"/>
    <property type="match status" value="1"/>
</dbReference>
<evidence type="ECO:0000256" key="7">
    <source>
        <dbReference type="ARBA" id="ARBA00023273"/>
    </source>
</evidence>
<evidence type="ECO:0000313" key="11">
    <source>
        <dbReference type="EMBL" id="KAF4678101.1"/>
    </source>
</evidence>
<keyword evidence="12" id="KW-1185">Reference proteome</keyword>
<dbReference type="GO" id="GO:0046872">
    <property type="term" value="F:metal ion binding"/>
    <property type="evidence" value="ECO:0007669"/>
    <property type="project" value="UniProtKB-KW"/>
</dbReference>
<dbReference type="SUPFAM" id="SSF55856">
    <property type="entry name" value="Cytochrome b5-like heme/steroid binding domain"/>
    <property type="match status" value="1"/>
</dbReference>
<organism evidence="11 12">
    <name type="scientific">Perkinsus chesapeaki</name>
    <name type="common">Clam parasite</name>
    <name type="synonym">Perkinsus andrewsi</name>
    <dbReference type="NCBI Taxonomy" id="330153"/>
    <lineage>
        <taxon>Eukaryota</taxon>
        <taxon>Sar</taxon>
        <taxon>Alveolata</taxon>
        <taxon>Perkinsozoa</taxon>
        <taxon>Perkinsea</taxon>
        <taxon>Perkinsida</taxon>
        <taxon>Perkinsidae</taxon>
        <taxon>Perkinsus</taxon>
    </lineage>
</organism>
<dbReference type="Pfam" id="PF00173">
    <property type="entry name" value="Cyt-b5"/>
    <property type="match status" value="1"/>
</dbReference>
<evidence type="ECO:0000259" key="10">
    <source>
        <dbReference type="PROSITE" id="PS50255"/>
    </source>
</evidence>
<keyword evidence="5" id="KW-0408">Iron</keyword>
<comment type="caution">
    <text evidence="11">The sequence shown here is derived from an EMBL/GenBank/DDBJ whole genome shotgun (WGS) entry which is preliminary data.</text>
</comment>
<dbReference type="EMBL" id="JAAPAO010000003">
    <property type="protein sequence ID" value="KAF4678101.1"/>
    <property type="molecule type" value="Genomic_DNA"/>
</dbReference>